<sequence>MLQRSNAQHPCPFGGCEKMASTKLEQSALSLLTAFENAGKSVSRVIVEGRKIEIVLATEHDGDDFDRIDMRHGKT</sequence>
<organism evidence="1 2">
    <name type="scientific">Roseovarius lutimaris</name>
    <dbReference type="NCBI Taxonomy" id="1005928"/>
    <lineage>
        <taxon>Bacteria</taxon>
        <taxon>Pseudomonadati</taxon>
        <taxon>Pseudomonadota</taxon>
        <taxon>Alphaproteobacteria</taxon>
        <taxon>Rhodobacterales</taxon>
        <taxon>Roseobacteraceae</taxon>
        <taxon>Roseovarius</taxon>
    </lineage>
</organism>
<name>A0A1I5DUV7_9RHOB</name>
<dbReference type="AlphaFoldDB" id="A0A1I5DUV7"/>
<dbReference type="Proteomes" id="UP000198599">
    <property type="component" value="Unassembled WGS sequence"/>
</dbReference>
<gene>
    <name evidence="1" type="ORF">SAMN04487859_113127</name>
</gene>
<protein>
    <submittedName>
        <fullName evidence="1">Uncharacterized protein</fullName>
    </submittedName>
</protein>
<reference evidence="2" key="1">
    <citation type="submission" date="2016-10" db="EMBL/GenBank/DDBJ databases">
        <authorList>
            <person name="Varghese N."/>
            <person name="Submissions S."/>
        </authorList>
    </citation>
    <scope>NUCLEOTIDE SEQUENCE [LARGE SCALE GENOMIC DNA]</scope>
    <source>
        <strain evidence="2">DSM 28463</strain>
    </source>
</reference>
<dbReference type="EMBL" id="FOVP01000013">
    <property type="protein sequence ID" value="SFO02880.1"/>
    <property type="molecule type" value="Genomic_DNA"/>
</dbReference>
<keyword evidence="2" id="KW-1185">Reference proteome</keyword>
<evidence type="ECO:0000313" key="1">
    <source>
        <dbReference type="EMBL" id="SFO02880.1"/>
    </source>
</evidence>
<evidence type="ECO:0000313" key="2">
    <source>
        <dbReference type="Proteomes" id="UP000198599"/>
    </source>
</evidence>
<proteinExistence type="predicted"/>
<accession>A0A1I5DUV7</accession>